<dbReference type="Gene3D" id="3.40.50.300">
    <property type="entry name" value="P-loop containing nucleotide triphosphate hydrolases"/>
    <property type="match status" value="1"/>
</dbReference>
<evidence type="ECO:0000313" key="3">
    <source>
        <dbReference type="EMBL" id="CAB4621753.1"/>
    </source>
</evidence>
<dbReference type="SUPFAM" id="SSF52540">
    <property type="entry name" value="P-loop containing nucleoside triphosphate hydrolases"/>
    <property type="match status" value="1"/>
</dbReference>
<dbReference type="PANTHER" id="PTHR30486:SF6">
    <property type="entry name" value="TYPE IV PILUS RETRACTATION ATPASE PILT"/>
    <property type="match status" value="1"/>
</dbReference>
<name>A0A6J6IBD9_9ZZZZ</name>
<dbReference type="CDD" id="cd01130">
    <property type="entry name" value="VirB11-like_ATPase"/>
    <property type="match status" value="1"/>
</dbReference>
<protein>
    <submittedName>
        <fullName evidence="3">Unannotated protein</fullName>
    </submittedName>
</protein>
<proteinExistence type="inferred from homology"/>
<gene>
    <name evidence="3" type="ORF">UFOPK1909_00610</name>
</gene>
<dbReference type="PANTHER" id="PTHR30486">
    <property type="entry name" value="TWITCHING MOTILITY PROTEIN PILT"/>
    <property type="match status" value="1"/>
</dbReference>
<accession>A0A6J6IBD9</accession>
<reference evidence="3" key="1">
    <citation type="submission" date="2020-05" db="EMBL/GenBank/DDBJ databases">
        <authorList>
            <person name="Chiriac C."/>
            <person name="Salcher M."/>
            <person name="Ghai R."/>
            <person name="Kavagutti S V."/>
        </authorList>
    </citation>
    <scope>NUCLEOTIDE SEQUENCE</scope>
</reference>
<dbReference type="InterPro" id="IPR001482">
    <property type="entry name" value="T2SS/T4SS_dom"/>
</dbReference>
<dbReference type="InterPro" id="IPR027417">
    <property type="entry name" value="P-loop_NTPase"/>
</dbReference>
<evidence type="ECO:0000259" key="2">
    <source>
        <dbReference type="Pfam" id="PF00437"/>
    </source>
</evidence>
<organism evidence="3">
    <name type="scientific">freshwater metagenome</name>
    <dbReference type="NCBI Taxonomy" id="449393"/>
    <lineage>
        <taxon>unclassified sequences</taxon>
        <taxon>metagenomes</taxon>
        <taxon>ecological metagenomes</taxon>
    </lineage>
</organism>
<feature type="domain" description="Bacterial type II secretion system protein E" evidence="2">
    <location>
        <begin position="101"/>
        <end position="267"/>
    </location>
</feature>
<dbReference type="GO" id="GO:0016887">
    <property type="term" value="F:ATP hydrolysis activity"/>
    <property type="evidence" value="ECO:0007669"/>
    <property type="project" value="InterPro"/>
</dbReference>
<dbReference type="Gene3D" id="3.30.450.370">
    <property type="match status" value="1"/>
</dbReference>
<dbReference type="InterPro" id="IPR050921">
    <property type="entry name" value="T4SS_GSP_E_ATPase"/>
</dbReference>
<dbReference type="AlphaFoldDB" id="A0A6J6IBD9"/>
<sequence>MGFAWGMNPLESVGPKLAGLLALPGVTDLFINGFSQAYVQRSGFALEQVASPFESESELASLAQSLIAKGGRHVDQANPFADVAIGGLRVHAALASGCNASTHLSIRVHLNRHYGLEQLTGFGMLDSLQVSLLREILGNRQSFLISGSTGSGKTTLLRAMLSECIGERIIALEDVAELNLQMANFVSLQTRQSNIEGRGEINLEKLVREALRMRPDRLVVGEVRGGELLVMLQALNTGHQGAGATIHANSASHVISRVNAIGQSFGMNEKSIHQQMKSAFSWLIHVESHKVVSIERFD</sequence>
<evidence type="ECO:0000256" key="1">
    <source>
        <dbReference type="ARBA" id="ARBA00006611"/>
    </source>
</evidence>
<dbReference type="Pfam" id="PF00437">
    <property type="entry name" value="T2SSE"/>
    <property type="match status" value="1"/>
</dbReference>
<comment type="similarity">
    <text evidence="1">Belongs to the GSP E family.</text>
</comment>
<dbReference type="EMBL" id="CAEZVD010000052">
    <property type="protein sequence ID" value="CAB4621753.1"/>
    <property type="molecule type" value="Genomic_DNA"/>
</dbReference>